<dbReference type="OrthoDB" id="1656098at2"/>
<evidence type="ECO:0000313" key="3">
    <source>
        <dbReference type="Proteomes" id="UP000092495"/>
    </source>
</evidence>
<accession>A0A1C7EDE7</accession>
<keyword evidence="3" id="KW-1185">Reference proteome</keyword>
<evidence type="ECO:0008006" key="4">
    <source>
        <dbReference type="Google" id="ProtNLM"/>
    </source>
</evidence>
<protein>
    <recommendedName>
        <fullName evidence="4">DUF3221 domain-containing protein</fullName>
    </recommendedName>
</protein>
<evidence type="ECO:0000313" key="2">
    <source>
        <dbReference type="EMBL" id="ANU21994.1"/>
    </source>
</evidence>
<dbReference type="Proteomes" id="UP000092495">
    <property type="component" value="Chromosome"/>
</dbReference>
<dbReference type="RefSeq" id="WP_065525126.1">
    <property type="nucleotide sequence ID" value="NZ_CP016543.2"/>
</dbReference>
<keyword evidence="1" id="KW-0732">Signal</keyword>
<dbReference type="PROSITE" id="PS51257">
    <property type="entry name" value="PROKAR_LIPOPROTEIN"/>
    <property type="match status" value="1"/>
</dbReference>
<dbReference type="EMBL" id="CP016543">
    <property type="protein sequence ID" value="ANU21994.1"/>
    <property type="molecule type" value="Genomic_DNA"/>
</dbReference>
<organism evidence="2 3">
    <name type="scientific">Planococcus donghaensis</name>
    <dbReference type="NCBI Taxonomy" id="414778"/>
    <lineage>
        <taxon>Bacteria</taxon>
        <taxon>Bacillati</taxon>
        <taxon>Bacillota</taxon>
        <taxon>Bacilli</taxon>
        <taxon>Bacillales</taxon>
        <taxon>Caryophanaceae</taxon>
        <taxon>Planococcus</taxon>
    </lineage>
</organism>
<proteinExistence type="predicted"/>
<dbReference type="AlphaFoldDB" id="A0A1C7EDE7"/>
<dbReference type="KEGG" id="pdg:BCM40_00975"/>
<gene>
    <name evidence="2" type="ORF">BCM40_00975</name>
</gene>
<feature type="chain" id="PRO_5039448625" description="DUF3221 domain-containing protein" evidence="1">
    <location>
        <begin position="20"/>
        <end position="314"/>
    </location>
</feature>
<evidence type="ECO:0000256" key="1">
    <source>
        <dbReference type="SAM" id="SignalP"/>
    </source>
</evidence>
<reference evidence="2" key="1">
    <citation type="submission" date="2016-10" db="EMBL/GenBank/DDBJ databases">
        <authorList>
            <person name="See-Too W.S."/>
        </authorList>
    </citation>
    <scope>NUCLEOTIDE SEQUENCE</scope>
    <source>
        <strain evidence="2">DSM 22276</strain>
    </source>
</reference>
<sequence length="314" mass="35740">MKKIIVVVFCMLIVAGCGSVETVSNQIEVEEQEEKTLLNEKSLDIDLKTSEFNKEENSLHIEYETALPEGTIVEIILNSGHPDSWGEKYDVLDEYVERLSYKEVETTVTGGLISYTFDDAHFNSLPLPSSMIYTLIRIPVTKAKNSFIQDEISTEEDFNEKFPASTTFWFSTAVDGVGYDFRFDDSFEVNEAHEIEEVYAYYAKEKILYKELEKNPFKFNETPTSFTGQVLQIQEEEGVNELGRSTTNTFLRLQIDGRPDEILYVTSQRWGGMEGIYDGDTITVYGELTGSNTYESVVGHQITLPSMDAVIYHK</sequence>
<name>A0A1C7EDE7_9BACL</name>
<feature type="signal peptide" evidence="1">
    <location>
        <begin position="1"/>
        <end position="19"/>
    </location>
</feature>